<feature type="compositionally biased region" description="Polar residues" evidence="2">
    <location>
        <begin position="63"/>
        <end position="79"/>
    </location>
</feature>
<organism evidence="3 4">
    <name type="scientific">Neoarthrinium moseri</name>
    <dbReference type="NCBI Taxonomy" id="1658444"/>
    <lineage>
        <taxon>Eukaryota</taxon>
        <taxon>Fungi</taxon>
        <taxon>Dikarya</taxon>
        <taxon>Ascomycota</taxon>
        <taxon>Pezizomycotina</taxon>
        <taxon>Sordariomycetes</taxon>
        <taxon>Xylariomycetidae</taxon>
        <taxon>Amphisphaeriales</taxon>
        <taxon>Apiosporaceae</taxon>
        <taxon>Neoarthrinium</taxon>
    </lineage>
</organism>
<name>A0A9P9WKT0_9PEZI</name>
<feature type="compositionally biased region" description="Polar residues" evidence="2">
    <location>
        <begin position="186"/>
        <end position="205"/>
    </location>
</feature>
<feature type="region of interest" description="Disordered" evidence="2">
    <location>
        <begin position="186"/>
        <end position="230"/>
    </location>
</feature>
<dbReference type="AlphaFoldDB" id="A0A9P9WKT0"/>
<comment type="caution">
    <text evidence="3">The sequence shown here is derived from an EMBL/GenBank/DDBJ whole genome shotgun (WGS) entry which is preliminary data.</text>
</comment>
<dbReference type="Proteomes" id="UP000829685">
    <property type="component" value="Unassembled WGS sequence"/>
</dbReference>
<dbReference type="InterPro" id="IPR036864">
    <property type="entry name" value="Zn2-C6_fun-type_DNA-bd_sf"/>
</dbReference>
<dbReference type="GO" id="GO:0000981">
    <property type="term" value="F:DNA-binding transcription factor activity, RNA polymerase II-specific"/>
    <property type="evidence" value="ECO:0007669"/>
    <property type="project" value="InterPro"/>
</dbReference>
<keyword evidence="4" id="KW-1185">Reference proteome</keyword>
<evidence type="ECO:0000313" key="3">
    <source>
        <dbReference type="EMBL" id="KAI1868755.1"/>
    </source>
</evidence>
<feature type="compositionally biased region" description="Polar residues" evidence="2">
    <location>
        <begin position="92"/>
        <end position="102"/>
    </location>
</feature>
<accession>A0A9P9WKT0</accession>
<feature type="compositionally biased region" description="Polar residues" evidence="2">
    <location>
        <begin position="337"/>
        <end position="348"/>
    </location>
</feature>
<protein>
    <recommendedName>
        <fullName evidence="5">Zn(2)-C6 fungal-type domain-containing protein</fullName>
    </recommendedName>
</protein>
<dbReference type="GO" id="GO:0008270">
    <property type="term" value="F:zinc ion binding"/>
    <property type="evidence" value="ECO:0007669"/>
    <property type="project" value="InterPro"/>
</dbReference>
<proteinExistence type="predicted"/>
<reference evidence="3" key="1">
    <citation type="submission" date="2021-03" db="EMBL/GenBank/DDBJ databases">
        <title>Revisited historic fungal species revealed as producer of novel bioactive compounds through whole genome sequencing and comparative genomics.</title>
        <authorList>
            <person name="Vignolle G.A."/>
            <person name="Hochenegger N."/>
            <person name="Mach R.L."/>
            <person name="Mach-Aigner A.R."/>
            <person name="Javad Rahimi M."/>
            <person name="Salim K.A."/>
            <person name="Chan C.M."/>
            <person name="Lim L.B.L."/>
            <person name="Cai F."/>
            <person name="Druzhinina I.S."/>
            <person name="U'Ren J.M."/>
            <person name="Derntl C."/>
        </authorList>
    </citation>
    <scope>NUCLEOTIDE SEQUENCE</scope>
    <source>
        <strain evidence="3">TUCIM 5799</strain>
    </source>
</reference>
<keyword evidence="1" id="KW-0539">Nucleus</keyword>
<sequence length="509" mass="55748">MLDRCQPTAGISSRRSACDRCRVQKLRCLRQRPDQARWDRCNHADSECVTSPIYRMRAWNATSEGSATEAAMSSLQSQGGRKRQRQEHHCQQLPTPSHSNGALDSRHTGDSPCTIDPNPFDENAFSTSAYVWPNELPPRPVQDQVSEAAGLYDSIFGEGMDQYGSSGFGLTGDHFEKTTLQRFQTGESLPSAPTYSQSLGTDNQYSARSTSNSRSGSPAATRVDAAGSATSVAPIQDKATPLQQLSRVDYNLITLLSCLGKGLPQVAMDTLVSPVDASKSSTPAVDDILNTTREFVDVLKILSGQQASPKSFPVQTRESGSNDFSSTGDRSDDESDVASSPDSDFLTTPSPPRSTDIHSNSMPDTASLIAVLSSYIRVIRLHLIIFAHIYDYLKEISESDDPVLCHVPGLSFCTFPIQSGNLQTIILIQVVTSLFERVESLLGLPHELRLSTRREEPQGLFHEPGFMDIAGPIMKKEEGGEPHQGRGGIKCLRKYIKKTKQLLRNRIAP</sequence>
<dbReference type="InterPro" id="IPR001138">
    <property type="entry name" value="Zn2Cys6_DnaBD"/>
</dbReference>
<dbReference type="CDD" id="cd00067">
    <property type="entry name" value="GAL4"/>
    <property type="match status" value="1"/>
</dbReference>
<dbReference type="SUPFAM" id="SSF57701">
    <property type="entry name" value="Zn2/Cys6 DNA-binding domain"/>
    <property type="match status" value="1"/>
</dbReference>
<evidence type="ECO:0000256" key="2">
    <source>
        <dbReference type="SAM" id="MobiDB-lite"/>
    </source>
</evidence>
<evidence type="ECO:0000313" key="4">
    <source>
        <dbReference type="Proteomes" id="UP000829685"/>
    </source>
</evidence>
<feature type="compositionally biased region" description="Low complexity" evidence="2">
    <location>
        <begin position="206"/>
        <end position="220"/>
    </location>
</feature>
<dbReference type="EMBL" id="JAFIMR010000016">
    <property type="protein sequence ID" value="KAI1868755.1"/>
    <property type="molecule type" value="Genomic_DNA"/>
</dbReference>
<evidence type="ECO:0008006" key="5">
    <source>
        <dbReference type="Google" id="ProtNLM"/>
    </source>
</evidence>
<feature type="region of interest" description="Disordered" evidence="2">
    <location>
        <begin position="63"/>
        <end position="120"/>
    </location>
</feature>
<evidence type="ECO:0000256" key="1">
    <source>
        <dbReference type="ARBA" id="ARBA00023242"/>
    </source>
</evidence>
<feature type="region of interest" description="Disordered" evidence="2">
    <location>
        <begin position="309"/>
        <end position="360"/>
    </location>
</feature>
<feature type="compositionally biased region" description="Polar residues" evidence="2">
    <location>
        <begin position="309"/>
        <end position="328"/>
    </location>
</feature>
<gene>
    <name evidence="3" type="ORF">JX265_006734</name>
</gene>